<feature type="compositionally biased region" description="Gly residues" evidence="1">
    <location>
        <begin position="13"/>
        <end position="31"/>
    </location>
</feature>
<feature type="region of interest" description="Disordered" evidence="1">
    <location>
        <begin position="1"/>
        <end position="32"/>
    </location>
</feature>
<accession>A0A8S9LGH2</accession>
<dbReference type="EMBL" id="QGKY02000094">
    <property type="protein sequence ID" value="KAF2604483.1"/>
    <property type="molecule type" value="Genomic_DNA"/>
</dbReference>
<evidence type="ECO:0000256" key="1">
    <source>
        <dbReference type="SAM" id="MobiDB-lite"/>
    </source>
</evidence>
<dbReference type="AlphaFoldDB" id="A0A8S9LGH2"/>
<reference evidence="3" key="1">
    <citation type="submission" date="2019-12" db="EMBL/GenBank/DDBJ databases">
        <title>Genome sequencing and annotation of Brassica cretica.</title>
        <authorList>
            <person name="Studholme D.J."/>
            <person name="Sarris P.F."/>
        </authorList>
    </citation>
    <scope>NUCLEOTIDE SEQUENCE</scope>
    <source>
        <strain evidence="3">PFS-102/07</strain>
        <tissue evidence="3">Leaf</tissue>
    </source>
</reference>
<gene>
    <name evidence="3" type="ORF">F2Q70_00025203</name>
    <name evidence="2" type="ORF">F2Q70_00025206</name>
</gene>
<proteinExistence type="predicted"/>
<organism evidence="3">
    <name type="scientific">Brassica cretica</name>
    <name type="common">Mustard</name>
    <dbReference type="NCBI Taxonomy" id="69181"/>
    <lineage>
        <taxon>Eukaryota</taxon>
        <taxon>Viridiplantae</taxon>
        <taxon>Streptophyta</taxon>
        <taxon>Embryophyta</taxon>
        <taxon>Tracheophyta</taxon>
        <taxon>Spermatophyta</taxon>
        <taxon>Magnoliopsida</taxon>
        <taxon>eudicotyledons</taxon>
        <taxon>Gunneridae</taxon>
        <taxon>Pentapetalae</taxon>
        <taxon>rosids</taxon>
        <taxon>malvids</taxon>
        <taxon>Brassicales</taxon>
        <taxon>Brassicaceae</taxon>
        <taxon>Brassiceae</taxon>
        <taxon>Brassica</taxon>
    </lineage>
</organism>
<name>A0A8S9LGH2_BRACR</name>
<comment type="caution">
    <text evidence="3">The sequence shown here is derived from an EMBL/GenBank/DDBJ whole genome shotgun (WGS) entry which is preliminary data.</text>
</comment>
<protein>
    <submittedName>
        <fullName evidence="3">Uncharacterized protein</fullName>
    </submittedName>
</protein>
<sequence>MRGGDNRGRRGCGRGGVGDSRGQSYAGGGVGKPVVVRSRRQSHARWWWWF</sequence>
<evidence type="ECO:0000313" key="2">
    <source>
        <dbReference type="EMBL" id="KAF2604483.1"/>
    </source>
</evidence>
<evidence type="ECO:0000313" key="3">
    <source>
        <dbReference type="EMBL" id="KAF2604488.1"/>
    </source>
</evidence>
<dbReference type="EMBL" id="QGKY02000094">
    <property type="protein sequence ID" value="KAF2604488.1"/>
    <property type="molecule type" value="Genomic_DNA"/>
</dbReference>